<sequence>MRLNENTAIVGDSVVLVPYRKEHVEQYHEWMKSPELLEATASDPLSLDEEREMQQKWHLDQDKFTFIILARSADDVSPPLPQDLHTLKMIGDVNLFLPNGVQEDVECEIMIAEKEYRGRGIAAEALSLMLNYVTSPISFPATTSTRTDPLPALIPPHTYPFLVRIGASNTASIRLFASLGFTRVKLVRAFDEVEMRFGWVPAADGDDAEEDGQGRVMEADELERLAREKWTRRGTVMWYS</sequence>
<name>A0A8H3TYJ0_9TREE</name>
<organism evidence="5 6">
    <name type="scientific">Naganishia liquefaciens</name>
    <dbReference type="NCBI Taxonomy" id="104408"/>
    <lineage>
        <taxon>Eukaryota</taxon>
        <taxon>Fungi</taxon>
        <taxon>Dikarya</taxon>
        <taxon>Basidiomycota</taxon>
        <taxon>Agaricomycotina</taxon>
        <taxon>Tremellomycetes</taxon>
        <taxon>Filobasidiales</taxon>
        <taxon>Filobasidiaceae</taxon>
        <taxon>Naganishia</taxon>
    </lineage>
</organism>
<reference evidence="5" key="1">
    <citation type="submission" date="2020-07" db="EMBL/GenBank/DDBJ databases">
        <title>Draft Genome Sequence of a Deep-Sea Yeast, Naganishia (Cryptococcus) liquefaciens strain N6.</title>
        <authorList>
            <person name="Han Y.W."/>
            <person name="Kajitani R."/>
            <person name="Morimoto H."/>
            <person name="Parhat M."/>
            <person name="Tsubouchi H."/>
            <person name="Bakenova O."/>
            <person name="Ogata M."/>
            <person name="Argunhan B."/>
            <person name="Aoki R."/>
            <person name="Kajiwara S."/>
            <person name="Itoh T."/>
            <person name="Iwasaki H."/>
        </authorList>
    </citation>
    <scope>NUCLEOTIDE SEQUENCE</scope>
    <source>
        <strain evidence="5">N6</strain>
    </source>
</reference>
<keyword evidence="3" id="KW-0012">Acyltransferase</keyword>
<dbReference type="SUPFAM" id="SSF55729">
    <property type="entry name" value="Acyl-CoA N-acyltransferases (Nat)"/>
    <property type="match status" value="1"/>
</dbReference>
<dbReference type="Proteomes" id="UP000620104">
    <property type="component" value="Unassembled WGS sequence"/>
</dbReference>
<evidence type="ECO:0000256" key="3">
    <source>
        <dbReference type="ARBA" id="ARBA00023315"/>
    </source>
</evidence>
<dbReference type="Gene3D" id="3.40.630.30">
    <property type="match status" value="1"/>
</dbReference>
<keyword evidence="6" id="KW-1185">Reference proteome</keyword>
<dbReference type="InterPro" id="IPR016181">
    <property type="entry name" value="Acyl_CoA_acyltransferase"/>
</dbReference>
<dbReference type="OrthoDB" id="5043642at2759"/>
<feature type="domain" description="N-acetyltransferase" evidence="4">
    <location>
        <begin position="14"/>
        <end position="182"/>
    </location>
</feature>
<evidence type="ECO:0000313" key="6">
    <source>
        <dbReference type="Proteomes" id="UP000620104"/>
    </source>
</evidence>
<proteinExistence type="inferred from homology"/>
<accession>A0A8H3TYJ0</accession>
<dbReference type="AlphaFoldDB" id="A0A8H3TYJ0"/>
<keyword evidence="2" id="KW-0808">Transferase</keyword>
<evidence type="ECO:0000256" key="2">
    <source>
        <dbReference type="ARBA" id="ARBA00022679"/>
    </source>
</evidence>
<dbReference type="PANTHER" id="PTHR13256">
    <property type="entry name" value="N-ACETYLTRANSFERASE 9"/>
    <property type="match status" value="1"/>
</dbReference>
<gene>
    <name evidence="5" type="ORF">NliqN6_5607</name>
</gene>
<comment type="similarity">
    <text evidence="1">Belongs to the acetyltransferase family. GNAT subfamily.</text>
</comment>
<dbReference type="InterPro" id="IPR000182">
    <property type="entry name" value="GNAT_dom"/>
</dbReference>
<evidence type="ECO:0000256" key="1">
    <source>
        <dbReference type="ARBA" id="ARBA00009342"/>
    </source>
</evidence>
<evidence type="ECO:0000259" key="4">
    <source>
        <dbReference type="Pfam" id="PF13302"/>
    </source>
</evidence>
<dbReference type="Pfam" id="PF13302">
    <property type="entry name" value="Acetyltransf_3"/>
    <property type="match status" value="1"/>
</dbReference>
<dbReference type="EMBL" id="BLZA01000040">
    <property type="protein sequence ID" value="GHJ89205.1"/>
    <property type="molecule type" value="Genomic_DNA"/>
</dbReference>
<dbReference type="InterPro" id="IPR039135">
    <property type="entry name" value="NAT9-like"/>
</dbReference>
<evidence type="ECO:0000313" key="5">
    <source>
        <dbReference type="EMBL" id="GHJ89205.1"/>
    </source>
</evidence>
<protein>
    <recommendedName>
        <fullName evidence="4">N-acetyltransferase domain-containing protein</fullName>
    </recommendedName>
</protein>
<dbReference type="GO" id="GO:0008080">
    <property type="term" value="F:N-acetyltransferase activity"/>
    <property type="evidence" value="ECO:0007669"/>
    <property type="project" value="InterPro"/>
</dbReference>
<dbReference type="PANTHER" id="PTHR13256:SF16">
    <property type="entry name" value="ALPHA_BETA-TUBULIN-N-ACETYLTRANSFERASE 9"/>
    <property type="match status" value="1"/>
</dbReference>
<comment type="caution">
    <text evidence="5">The sequence shown here is derived from an EMBL/GenBank/DDBJ whole genome shotgun (WGS) entry which is preliminary data.</text>
</comment>